<proteinExistence type="predicted"/>
<evidence type="ECO:0000256" key="1">
    <source>
        <dbReference type="SAM" id="MobiDB-lite"/>
    </source>
</evidence>
<organism evidence="2 3">
    <name type="scientific">Sodiomyces alkalinus (strain CBS 110278 / VKM F-3762 / F11)</name>
    <name type="common">Alkaliphilic filamentous fungus</name>
    <dbReference type="NCBI Taxonomy" id="1314773"/>
    <lineage>
        <taxon>Eukaryota</taxon>
        <taxon>Fungi</taxon>
        <taxon>Dikarya</taxon>
        <taxon>Ascomycota</taxon>
        <taxon>Pezizomycotina</taxon>
        <taxon>Sordariomycetes</taxon>
        <taxon>Hypocreomycetidae</taxon>
        <taxon>Glomerellales</taxon>
        <taxon>Plectosphaerellaceae</taxon>
        <taxon>Sodiomyces</taxon>
    </lineage>
</organism>
<dbReference type="EMBL" id="ML119054">
    <property type="protein sequence ID" value="ROT39361.1"/>
    <property type="molecule type" value="Genomic_DNA"/>
</dbReference>
<dbReference type="GeneID" id="39580283"/>
<feature type="region of interest" description="Disordered" evidence="1">
    <location>
        <begin position="1"/>
        <end position="56"/>
    </location>
</feature>
<keyword evidence="3" id="KW-1185">Reference proteome</keyword>
<sequence>MGDSPRRVLKVGGSRDHGSPAPDRGVGTHQPEGGSASKGPSRWRPDVRPSPQMSNQ</sequence>
<accession>A0A3N2PXV7</accession>
<name>A0A3N2PXV7_SODAK</name>
<dbReference type="Proteomes" id="UP000272025">
    <property type="component" value="Unassembled WGS sequence"/>
</dbReference>
<evidence type="ECO:0000313" key="2">
    <source>
        <dbReference type="EMBL" id="ROT39361.1"/>
    </source>
</evidence>
<protein>
    <submittedName>
        <fullName evidence="2">Uncharacterized protein</fullName>
    </submittedName>
</protein>
<gene>
    <name evidence="2" type="ORF">SODALDRAFT_332803</name>
</gene>
<evidence type="ECO:0000313" key="3">
    <source>
        <dbReference type="Proteomes" id="UP000272025"/>
    </source>
</evidence>
<dbReference type="RefSeq" id="XP_028467167.1">
    <property type="nucleotide sequence ID" value="XM_028611805.1"/>
</dbReference>
<dbReference type="AlphaFoldDB" id="A0A3N2PXV7"/>
<reference evidence="2 3" key="1">
    <citation type="journal article" date="2018" name="Mol. Ecol.">
        <title>The obligate alkalophilic soda-lake fungus Sodiomyces alkalinus has shifted to a protein diet.</title>
        <authorList>
            <person name="Grum-Grzhimaylo A.A."/>
            <person name="Falkoski D.L."/>
            <person name="van den Heuvel J."/>
            <person name="Valero-Jimenez C.A."/>
            <person name="Min B."/>
            <person name="Choi I.G."/>
            <person name="Lipzen A."/>
            <person name="Daum C.G."/>
            <person name="Aanen D.K."/>
            <person name="Tsang A."/>
            <person name="Henrissat B."/>
            <person name="Bilanenko E.N."/>
            <person name="de Vries R.P."/>
            <person name="van Kan J.A.L."/>
            <person name="Grigoriev I.V."/>
            <person name="Debets A.J.M."/>
        </authorList>
    </citation>
    <scope>NUCLEOTIDE SEQUENCE [LARGE SCALE GENOMIC DNA]</scope>
    <source>
        <strain evidence="2 3">F11</strain>
    </source>
</reference>